<gene>
    <name evidence="2" type="ORF">CHT98_11230</name>
    <name evidence="3" type="ORF">D3867_18480</name>
    <name evidence="4" type="ORF">D3868_21500</name>
    <name evidence="5" type="ORF">D3869_14025</name>
</gene>
<geneLocation type="plasmid" evidence="3 9">
    <name>p1</name>
</geneLocation>
<dbReference type="Proteomes" id="UP000215367">
    <property type="component" value="Unassembled WGS sequence"/>
</dbReference>
<keyword evidence="2" id="KW-0808">Transferase</keyword>
<dbReference type="PROSITE" id="PS01131">
    <property type="entry name" value="RRNA_A_DIMETH"/>
    <property type="match status" value="1"/>
</dbReference>
<dbReference type="InterPro" id="IPR020596">
    <property type="entry name" value="rRNA_Ade_Mease_Trfase_CS"/>
</dbReference>
<evidence type="ECO:0000313" key="9">
    <source>
        <dbReference type="Proteomes" id="UP000298774"/>
    </source>
</evidence>
<evidence type="ECO:0000313" key="7">
    <source>
        <dbReference type="Proteomes" id="UP000298596"/>
    </source>
</evidence>
<name>A0A235HF16_AZOBR</name>
<geneLocation type="plasmid" evidence="2">
    <name>unnamed</name>
</geneLocation>
<evidence type="ECO:0000313" key="5">
    <source>
        <dbReference type="EMBL" id="QCO16446.1"/>
    </source>
</evidence>
<evidence type="ECO:0000313" key="6">
    <source>
        <dbReference type="Proteomes" id="UP000215367"/>
    </source>
</evidence>
<evidence type="ECO:0000313" key="2">
    <source>
        <dbReference type="EMBL" id="OYD84256.1"/>
    </source>
</evidence>
<evidence type="ECO:0000313" key="4">
    <source>
        <dbReference type="EMBL" id="QCO11547.1"/>
    </source>
</evidence>
<dbReference type="Proteomes" id="UP000298774">
    <property type="component" value="Plasmid p1"/>
</dbReference>
<accession>A0A235HF16</accession>
<dbReference type="EMBL" id="CP032340">
    <property type="protein sequence ID" value="QCO11547.1"/>
    <property type="molecule type" value="Genomic_DNA"/>
</dbReference>
<reference evidence="2 6" key="1">
    <citation type="submission" date="2017-07" db="EMBL/GenBank/DDBJ databases">
        <title>Whole genome sequence of Azospirillum brasilense 2A1, a potential biofertilizer strain.</title>
        <authorList>
            <person name="Fontana C.A."/>
            <person name="Toffoli L.M."/>
            <person name="Salazar S.M."/>
            <person name="Puglisi E."/>
            <person name="Pedraza R."/>
            <person name="Bassi D."/>
            <person name="Cocconcelli P.S."/>
        </authorList>
    </citation>
    <scope>NUCLEOTIDE SEQUENCE [LARGE SCALE GENOMIC DNA]</scope>
    <source>
        <strain evidence="2 6">2A1</strain>
        <plasmid evidence="2">unnamed</plasmid>
    </source>
</reference>
<proteinExistence type="predicted"/>
<evidence type="ECO:0000313" key="3">
    <source>
        <dbReference type="EMBL" id="QCO03974.1"/>
    </source>
</evidence>
<protein>
    <submittedName>
        <fullName evidence="2">Phospholipid methyltransferase</fullName>
    </submittedName>
</protein>
<organism evidence="2 6">
    <name type="scientific">Azospirillum brasilense</name>
    <dbReference type="NCBI Taxonomy" id="192"/>
    <lineage>
        <taxon>Bacteria</taxon>
        <taxon>Pseudomonadati</taxon>
        <taxon>Pseudomonadota</taxon>
        <taxon>Alphaproteobacteria</taxon>
        <taxon>Rhodospirillales</taxon>
        <taxon>Azospirillaceae</taxon>
        <taxon>Azospirillum</taxon>
    </lineage>
</organism>
<keyword evidence="2" id="KW-0614">Plasmid</keyword>
<dbReference type="EMBL" id="CP032346">
    <property type="protein sequence ID" value="QCO16446.1"/>
    <property type="molecule type" value="Genomic_DNA"/>
</dbReference>
<dbReference type="GO" id="GO:0008168">
    <property type="term" value="F:methyltransferase activity"/>
    <property type="evidence" value="ECO:0007669"/>
    <property type="project" value="UniProtKB-KW"/>
</dbReference>
<sequence>MTPTEITVAEKQKSGKTPPAAWLFFQRWLANPLSMGSVTPSSGALCRLIGEQVLCGPDQVVVEFGGGTGAITKALLQRGIPGNRIFTFEIDDHLSRFLRGHYPDVNVVHDDCRKAADILGPELVGKVGTVVIGIPMLNLPMRAQKEVVEACFRILPEGGRFVLYTYGLVSPLNQRALGVKGKRLGFTPLNVPPASVWGYWKAKP</sequence>
<dbReference type="Proteomes" id="UP000298596">
    <property type="component" value="Plasmid p1"/>
</dbReference>
<dbReference type="AlphaFoldDB" id="A0A235HF16"/>
<dbReference type="CDD" id="cd02440">
    <property type="entry name" value="AdoMet_MTases"/>
    <property type="match status" value="1"/>
</dbReference>
<dbReference type="Proteomes" id="UP000298693">
    <property type="component" value="Plasmid p1"/>
</dbReference>
<dbReference type="EMBL" id="CP032331">
    <property type="protein sequence ID" value="QCO03974.1"/>
    <property type="molecule type" value="Genomic_DNA"/>
</dbReference>
<dbReference type="GO" id="GO:0032259">
    <property type="term" value="P:methylation"/>
    <property type="evidence" value="ECO:0007669"/>
    <property type="project" value="UniProtKB-KW"/>
</dbReference>
<keyword evidence="2" id="KW-0489">Methyltransferase</keyword>
<dbReference type="RefSeq" id="WP_014197477.1">
    <property type="nucleotide sequence ID" value="NZ_CP032340.1"/>
</dbReference>
<evidence type="ECO:0000256" key="1">
    <source>
        <dbReference type="ARBA" id="ARBA00022691"/>
    </source>
</evidence>
<dbReference type="KEGG" id="abf:AMK58_15925"/>
<keyword evidence="1" id="KW-0949">S-adenosyl-L-methionine</keyword>
<dbReference type="InterPro" id="IPR029063">
    <property type="entry name" value="SAM-dependent_MTases_sf"/>
</dbReference>
<reference evidence="7 8" key="2">
    <citation type="submission" date="2018-09" db="EMBL/GenBank/DDBJ databases">
        <title>Whole genome based analysis of evolution and adaptive divergence in Indian and Brazilian strains of Azospirillum brasilense.</title>
        <authorList>
            <person name="Singh C."/>
            <person name="Tripathi A.K."/>
        </authorList>
    </citation>
    <scope>NUCLEOTIDE SEQUENCE [LARGE SCALE GENOMIC DNA]</scope>
    <source>
        <strain evidence="3 7">MTCC4036</strain>
        <strain evidence="4 9">MTCC4038</strain>
        <strain evidence="5 8">MTCC4039</strain>
        <plasmid evidence="7 8">p1</plasmid>
    </source>
</reference>
<dbReference type="Gene3D" id="3.40.50.150">
    <property type="entry name" value="Vaccinia Virus protein VP39"/>
    <property type="match status" value="1"/>
</dbReference>
<dbReference type="SUPFAM" id="SSF53335">
    <property type="entry name" value="S-adenosyl-L-methionine-dependent methyltransferases"/>
    <property type="match status" value="1"/>
</dbReference>
<evidence type="ECO:0000313" key="8">
    <source>
        <dbReference type="Proteomes" id="UP000298693"/>
    </source>
</evidence>
<dbReference type="EMBL" id="NOWT01000008">
    <property type="protein sequence ID" value="OYD84256.1"/>
    <property type="molecule type" value="Genomic_DNA"/>
</dbReference>